<dbReference type="Proteomes" id="UP000231586">
    <property type="component" value="Unassembled WGS sequence"/>
</dbReference>
<keyword evidence="2 5" id="KW-0378">Hydrolase</keyword>
<keyword evidence="6" id="KW-0732">Signal</keyword>
<evidence type="ECO:0000256" key="1">
    <source>
        <dbReference type="ARBA" id="ARBA00008834"/>
    </source>
</evidence>
<dbReference type="RefSeq" id="WP_100351198.1">
    <property type="nucleotide sequence ID" value="NZ_PGTZ01000013.1"/>
</dbReference>
<dbReference type="Gene3D" id="2.160.20.10">
    <property type="entry name" value="Single-stranded right-handed beta-helix, Pectin lyase-like"/>
    <property type="match status" value="1"/>
</dbReference>
<dbReference type="EMBL" id="PGTZ01000013">
    <property type="protein sequence ID" value="PJI84854.1"/>
    <property type="molecule type" value="Genomic_DNA"/>
</dbReference>
<dbReference type="InterPro" id="IPR011050">
    <property type="entry name" value="Pectin_lyase_fold/virulence"/>
</dbReference>
<dbReference type="InterPro" id="IPR051801">
    <property type="entry name" value="GH28_Enzymes"/>
</dbReference>
<dbReference type="PANTHER" id="PTHR31339">
    <property type="entry name" value="PECTIN LYASE-RELATED"/>
    <property type="match status" value="1"/>
</dbReference>
<dbReference type="OrthoDB" id="3196343at2"/>
<keyword evidence="4" id="KW-0624">Polysaccharide degradation</keyword>
<evidence type="ECO:0000256" key="5">
    <source>
        <dbReference type="RuleBase" id="RU361169"/>
    </source>
</evidence>
<dbReference type="InterPro" id="IPR012334">
    <property type="entry name" value="Pectin_lyas_fold"/>
</dbReference>
<dbReference type="PANTHER" id="PTHR31339:SF9">
    <property type="entry name" value="PLASMIN AND FIBRONECTIN-BINDING PROTEIN A"/>
    <property type="match status" value="1"/>
</dbReference>
<dbReference type="SUPFAM" id="SSF49265">
    <property type="entry name" value="Fibronectin type III"/>
    <property type="match status" value="1"/>
</dbReference>
<evidence type="ECO:0000256" key="4">
    <source>
        <dbReference type="ARBA" id="ARBA00023326"/>
    </source>
</evidence>
<accession>A0A2M8W1Q7</accession>
<gene>
    <name evidence="8" type="ORF">CLV34_3099</name>
</gene>
<evidence type="ECO:0000256" key="3">
    <source>
        <dbReference type="ARBA" id="ARBA00023295"/>
    </source>
</evidence>
<dbReference type="Gene3D" id="2.60.40.10">
    <property type="entry name" value="Immunoglobulins"/>
    <property type="match status" value="1"/>
</dbReference>
<dbReference type="CDD" id="cd00063">
    <property type="entry name" value="FN3"/>
    <property type="match status" value="1"/>
</dbReference>
<organism evidence="8 9">
    <name type="scientific">Luteimicrobium subarcticum</name>
    <dbReference type="NCBI Taxonomy" id="620910"/>
    <lineage>
        <taxon>Bacteria</taxon>
        <taxon>Bacillati</taxon>
        <taxon>Actinomycetota</taxon>
        <taxon>Actinomycetes</taxon>
        <taxon>Micrococcales</taxon>
        <taxon>Luteimicrobium</taxon>
    </lineage>
</organism>
<comment type="similarity">
    <text evidence="1 5">Belongs to the glycosyl hydrolase 28 family.</text>
</comment>
<dbReference type="InterPro" id="IPR000743">
    <property type="entry name" value="Glyco_hydro_28"/>
</dbReference>
<dbReference type="SUPFAM" id="SSF51126">
    <property type="entry name" value="Pectin lyase-like"/>
    <property type="match status" value="1"/>
</dbReference>
<feature type="chain" id="PRO_5039706648" evidence="6">
    <location>
        <begin position="25"/>
        <end position="687"/>
    </location>
</feature>
<dbReference type="InterPro" id="IPR006311">
    <property type="entry name" value="TAT_signal"/>
</dbReference>
<dbReference type="PROSITE" id="PS51318">
    <property type="entry name" value="TAT"/>
    <property type="match status" value="1"/>
</dbReference>
<evidence type="ECO:0000256" key="2">
    <source>
        <dbReference type="ARBA" id="ARBA00022801"/>
    </source>
</evidence>
<reference evidence="8 9" key="1">
    <citation type="submission" date="2017-11" db="EMBL/GenBank/DDBJ databases">
        <title>Genomic Encyclopedia of Archaeal and Bacterial Type Strains, Phase II (KMG-II): From Individual Species to Whole Genera.</title>
        <authorList>
            <person name="Goeker M."/>
        </authorList>
    </citation>
    <scope>NUCLEOTIDE SEQUENCE [LARGE SCALE GENOMIC DNA]</scope>
    <source>
        <strain evidence="8 9">DSM 22413</strain>
    </source>
</reference>
<dbReference type="PROSITE" id="PS50853">
    <property type="entry name" value="FN3"/>
    <property type="match status" value="1"/>
</dbReference>
<dbReference type="AlphaFoldDB" id="A0A2M8W1Q7"/>
<protein>
    <submittedName>
        <fullName evidence="8">Exo-poly-alpha-galacturonosidase</fullName>
    </submittedName>
</protein>
<keyword evidence="4" id="KW-0119">Carbohydrate metabolism</keyword>
<feature type="domain" description="Fibronectin type-III" evidence="7">
    <location>
        <begin position="63"/>
        <end position="178"/>
    </location>
</feature>
<dbReference type="SMART" id="SM00060">
    <property type="entry name" value="FN3"/>
    <property type="match status" value="1"/>
</dbReference>
<dbReference type="Pfam" id="PF00041">
    <property type="entry name" value="fn3"/>
    <property type="match status" value="1"/>
</dbReference>
<evidence type="ECO:0000313" key="8">
    <source>
        <dbReference type="EMBL" id="PJI84854.1"/>
    </source>
</evidence>
<comment type="caution">
    <text evidence="8">The sequence shown here is derived from an EMBL/GenBank/DDBJ whole genome shotgun (WGS) entry which is preliminary data.</text>
</comment>
<dbReference type="GO" id="GO:0004650">
    <property type="term" value="F:polygalacturonase activity"/>
    <property type="evidence" value="ECO:0007669"/>
    <property type="project" value="InterPro"/>
</dbReference>
<sequence>MHRSRRTSLVATLGALTLAGSLVAAVPATALAAQPGAATTLARLSDPTCTTDATGAVGAGALTPSNLCVPGAATDASSTLLVWNKAESTQVTDYVVYQDGRSLGRSSANAEEHTPSQRYVDTFSANDADGWHVQVQNHSFKVTGLKPLHSYTFTVRAVLADGRLSAPSDAIRVTTAWQGPRITVTSWPFRAVGDGTTLSTKAIQAAIDVCVIPGCTVVIPKGTFRTGALFLHSDMTLELAQGARLLGSDDWADYPVTKGYYLYPVPTPTPTDASWTAYLRPPSLLNVRPRDLGKSATSREPGDVARNVRVVGPGTIDGDGWKRTATGATTDETGATLPDYVASSAAKVATDGILAANQTEHARATIDTMPGILNRPETVSDSSVYGQYRSSIATFIGVDGLYLDGFTVENPAFHGLMILDSSDVGVYGTRNTTFDTNNGDAIELGGTERAVVANNFFDAGDDVVNFAAGQGTYGAQGRSTGDTWIFGNYVRRGHGGIAIGSHTAAWVHDVLAEDNVFYKTETGALRMKSTSDMNGGAKDVVFRDSAAACLKTSAVIATLSYSLSPSGYVAGGSATFQGIRVQDVSVDGNSTSTCGMAASTSKPVLDIEAGPAIDADPIGPFTFDDVRFRNVNATGIQGLVGSTFQDVCFASVLGNANPWKLDEFSTGNTFTNVSPAPGEGGPTSTCR</sequence>
<name>A0A2M8W1Q7_9MICO</name>
<dbReference type="GO" id="GO:0000272">
    <property type="term" value="P:polysaccharide catabolic process"/>
    <property type="evidence" value="ECO:0007669"/>
    <property type="project" value="UniProtKB-KW"/>
</dbReference>
<feature type="signal peptide" evidence="6">
    <location>
        <begin position="1"/>
        <end position="24"/>
    </location>
</feature>
<keyword evidence="9" id="KW-1185">Reference proteome</keyword>
<proteinExistence type="inferred from homology"/>
<evidence type="ECO:0000256" key="6">
    <source>
        <dbReference type="SAM" id="SignalP"/>
    </source>
</evidence>
<dbReference type="Pfam" id="PF00295">
    <property type="entry name" value="Glyco_hydro_28"/>
    <property type="match status" value="1"/>
</dbReference>
<dbReference type="InterPro" id="IPR036116">
    <property type="entry name" value="FN3_sf"/>
</dbReference>
<keyword evidence="3 5" id="KW-0326">Glycosidase</keyword>
<dbReference type="PROSITE" id="PS00502">
    <property type="entry name" value="POLYGALACTURONASE"/>
    <property type="match status" value="1"/>
</dbReference>
<dbReference type="InterPro" id="IPR013783">
    <property type="entry name" value="Ig-like_fold"/>
</dbReference>
<dbReference type="InterPro" id="IPR003961">
    <property type="entry name" value="FN3_dom"/>
</dbReference>
<evidence type="ECO:0000259" key="7">
    <source>
        <dbReference type="PROSITE" id="PS50853"/>
    </source>
</evidence>
<evidence type="ECO:0000313" key="9">
    <source>
        <dbReference type="Proteomes" id="UP000231586"/>
    </source>
</evidence>